<keyword evidence="8" id="KW-1185">Reference proteome</keyword>
<evidence type="ECO:0000256" key="3">
    <source>
        <dbReference type="ARBA" id="ARBA00010803"/>
    </source>
</evidence>
<dbReference type="Proteomes" id="UP000887566">
    <property type="component" value="Unplaced"/>
</dbReference>
<dbReference type="GO" id="GO:0005694">
    <property type="term" value="C:chromosome"/>
    <property type="evidence" value="ECO:0007669"/>
    <property type="project" value="UniProtKB-SubCell"/>
</dbReference>
<dbReference type="InterPro" id="IPR019406">
    <property type="entry name" value="APLF_PBZ"/>
</dbReference>
<reference evidence="9" key="1">
    <citation type="submission" date="2022-11" db="UniProtKB">
        <authorList>
            <consortium name="WormBaseParasite"/>
        </authorList>
    </citation>
    <scope>IDENTIFICATION</scope>
</reference>
<dbReference type="PANTHER" id="PTHR13386">
    <property type="entry name" value="HISTONE PARYLATION FACTOR 1"/>
    <property type="match status" value="1"/>
</dbReference>
<keyword evidence="4" id="KW-0158">Chromosome</keyword>
<evidence type="ECO:0000256" key="2">
    <source>
        <dbReference type="ARBA" id="ARBA00004286"/>
    </source>
</evidence>
<evidence type="ECO:0000256" key="6">
    <source>
        <dbReference type="SAM" id="MobiDB-lite"/>
    </source>
</evidence>
<dbReference type="AlphaFoldDB" id="A0A914UTT9"/>
<sequence>MTTKALPMCRYGAKCYRKNAKHLREFAHPDADDEDKDETKSSDRPQSSAENNNELAAEEDRKDALSSPAAQDADDDKTASSGPGAKRRKLNKEESKATGPADFIKQKFLVSMPADFFAVWELAKVVCPENPSDAFESANDGRLVGAFDVLAGRFESKETELSDDDYLLHWRFAVDPPELQTVLVSRRGHYGYWRDSPDDAPIVVHVADDSEHFPKLTIVGDNLLAALNHLLTTGGGTKNKSLIEKMEAAAKAGKFDLQATTERTKARKKRVVAPTLHSVGIVVPVVDDVGYRPLSETNAVLKKTLDIIRSTDDETLKSAKLDALQEMVTYVQFANDEADFGMGLELGHDLFIANTPAVDNAAVQLLSVAYSLLKRPQFGTILKAHMPRRRRAQLSVLDDN</sequence>
<comment type="similarity">
    <text evidence="3">Belongs to the HPF1 family.</text>
</comment>
<evidence type="ECO:0000256" key="5">
    <source>
        <dbReference type="ARBA" id="ARBA00023242"/>
    </source>
</evidence>
<dbReference type="GO" id="GO:0042393">
    <property type="term" value="F:histone binding"/>
    <property type="evidence" value="ECO:0007669"/>
    <property type="project" value="InterPro"/>
</dbReference>
<evidence type="ECO:0000313" key="8">
    <source>
        <dbReference type="Proteomes" id="UP000887566"/>
    </source>
</evidence>
<dbReference type="Pfam" id="PF10283">
    <property type="entry name" value="zf-CCHH"/>
    <property type="match status" value="1"/>
</dbReference>
<keyword evidence="5" id="KW-0539">Nucleus</keyword>
<dbReference type="InterPro" id="IPR019361">
    <property type="entry name" value="HPF1"/>
</dbReference>
<accession>A0A914UTT9</accession>
<dbReference type="PANTHER" id="PTHR13386:SF1">
    <property type="entry name" value="HISTONE PARYLATION FACTOR 1"/>
    <property type="match status" value="1"/>
</dbReference>
<name>A0A914UTT9_9BILA</name>
<dbReference type="Pfam" id="PF10228">
    <property type="entry name" value="HPF1"/>
    <property type="match status" value="1"/>
</dbReference>
<dbReference type="GO" id="GO:0072572">
    <property type="term" value="F:poly-ADP-D-ribose binding"/>
    <property type="evidence" value="ECO:0007669"/>
    <property type="project" value="TreeGrafter"/>
</dbReference>
<dbReference type="WBParaSite" id="PSAMB.scaffold120size76228.g2154.t1">
    <property type="protein sequence ID" value="PSAMB.scaffold120size76228.g2154.t1"/>
    <property type="gene ID" value="PSAMB.scaffold120size76228.g2154"/>
</dbReference>
<evidence type="ECO:0000313" key="9">
    <source>
        <dbReference type="WBParaSite" id="PSAMB.scaffold120size76228.g2154.t1"/>
    </source>
</evidence>
<dbReference type="GO" id="GO:0005634">
    <property type="term" value="C:nucleus"/>
    <property type="evidence" value="ECO:0007669"/>
    <property type="project" value="UniProtKB-SubCell"/>
</dbReference>
<evidence type="ECO:0000256" key="1">
    <source>
        <dbReference type="ARBA" id="ARBA00004123"/>
    </source>
</evidence>
<evidence type="ECO:0000259" key="7">
    <source>
        <dbReference type="Pfam" id="PF10283"/>
    </source>
</evidence>
<protein>
    <submittedName>
        <fullName evidence="9">Aprataxin and PNK-like factor PBZ domain-containing protein</fullName>
    </submittedName>
</protein>
<dbReference type="GO" id="GO:0006974">
    <property type="term" value="P:DNA damage response"/>
    <property type="evidence" value="ECO:0007669"/>
    <property type="project" value="InterPro"/>
</dbReference>
<evidence type="ECO:0000256" key="4">
    <source>
        <dbReference type="ARBA" id="ARBA00022454"/>
    </source>
</evidence>
<organism evidence="8 9">
    <name type="scientific">Plectus sambesii</name>
    <dbReference type="NCBI Taxonomy" id="2011161"/>
    <lineage>
        <taxon>Eukaryota</taxon>
        <taxon>Metazoa</taxon>
        <taxon>Ecdysozoa</taxon>
        <taxon>Nematoda</taxon>
        <taxon>Chromadorea</taxon>
        <taxon>Plectida</taxon>
        <taxon>Plectina</taxon>
        <taxon>Plectoidea</taxon>
        <taxon>Plectidae</taxon>
        <taxon>Plectus</taxon>
    </lineage>
</organism>
<comment type="subcellular location">
    <subcellularLocation>
        <location evidence="2">Chromosome</location>
    </subcellularLocation>
    <subcellularLocation>
        <location evidence="1">Nucleus</location>
    </subcellularLocation>
</comment>
<feature type="region of interest" description="Disordered" evidence="6">
    <location>
        <begin position="25"/>
        <end position="98"/>
    </location>
</feature>
<feature type="domain" description="PBZ-type" evidence="7">
    <location>
        <begin position="7"/>
        <end position="30"/>
    </location>
</feature>
<proteinExistence type="inferred from homology"/>